<sequence>MSMEYEMTVGQVSIPHRLLMSAPGMVCDKDFLEKEKEMLEQDENIVFLHADCLSQRSLLSARGFGLLVFIAAMLSTILYMSPLPSTYGIFSWNLAEQVWIGLSIVLNLMAGVIPIIEGEMNYKDALHCKSDMEALSIPQASVNELCPDGFENLRGNAVISGVFFLSSLCPLGVLLWLTRRQKQAQIILQQQRQKNVNCDILIIASNGAGYPAHSSLITAQSEVFRVMLESGFKEGTDKRIQTNVKETTLRNLLDAVYCQDVSSLTFTQACDLLQTALYYEFDHICKIVVKFLVQCCRHRCPESCCMFEDPSSVTTALARFQEREYYARNIANIQHICDVLFLFIHRQARERQLFSALNSSSRNKLTSAFLPMSLKNVLIKNEILVRILNVTEFIQDVNIDKIQTLQPYCCKTYGECKHQQEMLESRHKSQIREQLVSDQHEFKLRTSFTALEHSYRDSDDEEILVEMEDEMSPAENVIDLLNRDGEEVSPVPESD</sequence>
<dbReference type="InterPro" id="IPR000210">
    <property type="entry name" value="BTB/POZ_dom"/>
</dbReference>
<dbReference type="PANTHER" id="PTHR45632">
    <property type="entry name" value="LD33804P"/>
    <property type="match status" value="1"/>
</dbReference>
<gene>
    <name evidence="4" type="ORF">OKIOD_LOCUS2960</name>
</gene>
<evidence type="ECO:0000256" key="2">
    <source>
        <dbReference type="SAM" id="Phobius"/>
    </source>
</evidence>
<keyword evidence="5" id="KW-1185">Reference proteome</keyword>
<evidence type="ECO:0000313" key="4">
    <source>
        <dbReference type="EMBL" id="CAG5086917.1"/>
    </source>
</evidence>
<keyword evidence="2" id="KW-1133">Transmembrane helix</keyword>
<organism evidence="4 5">
    <name type="scientific">Oikopleura dioica</name>
    <name type="common">Tunicate</name>
    <dbReference type="NCBI Taxonomy" id="34765"/>
    <lineage>
        <taxon>Eukaryota</taxon>
        <taxon>Metazoa</taxon>
        <taxon>Chordata</taxon>
        <taxon>Tunicata</taxon>
        <taxon>Appendicularia</taxon>
        <taxon>Copelata</taxon>
        <taxon>Oikopleuridae</taxon>
        <taxon>Oikopleura</taxon>
    </lineage>
</organism>
<dbReference type="EMBL" id="OU015568">
    <property type="protein sequence ID" value="CAG5086917.1"/>
    <property type="molecule type" value="Genomic_DNA"/>
</dbReference>
<dbReference type="SMART" id="SM00225">
    <property type="entry name" value="BTB"/>
    <property type="match status" value="1"/>
</dbReference>
<protein>
    <submittedName>
        <fullName evidence="4">Oidioi.mRNA.OKI2018_I69.PAR.g11402.t1.cds</fullName>
    </submittedName>
</protein>
<dbReference type="Pfam" id="PF00651">
    <property type="entry name" value="BTB"/>
    <property type="match status" value="1"/>
</dbReference>
<feature type="transmembrane region" description="Helical" evidence="2">
    <location>
        <begin position="157"/>
        <end position="177"/>
    </location>
</feature>
<reference evidence="4 5" key="1">
    <citation type="submission" date="2021-04" db="EMBL/GenBank/DDBJ databases">
        <authorList>
            <person name="Bliznina A."/>
        </authorList>
    </citation>
    <scope>NUCLEOTIDE SEQUENCE [LARGE SCALE GENOMIC DNA]</scope>
</reference>
<evidence type="ECO:0000259" key="3">
    <source>
        <dbReference type="PROSITE" id="PS50097"/>
    </source>
</evidence>
<accession>A0ABN7S073</accession>
<feature type="transmembrane region" description="Helical" evidence="2">
    <location>
        <begin position="63"/>
        <end position="82"/>
    </location>
</feature>
<feature type="region of interest" description="Disordered" evidence="1">
    <location>
        <begin position="474"/>
        <end position="495"/>
    </location>
</feature>
<keyword evidence="2" id="KW-0812">Transmembrane</keyword>
<feature type="domain" description="BTB" evidence="3">
    <location>
        <begin position="198"/>
        <end position="265"/>
    </location>
</feature>
<proteinExistence type="predicted"/>
<feature type="transmembrane region" description="Helical" evidence="2">
    <location>
        <begin position="94"/>
        <end position="116"/>
    </location>
</feature>
<dbReference type="Proteomes" id="UP001158576">
    <property type="component" value="Chromosome PAR"/>
</dbReference>
<dbReference type="SUPFAM" id="SSF54695">
    <property type="entry name" value="POZ domain"/>
    <property type="match status" value="1"/>
</dbReference>
<keyword evidence="2" id="KW-0472">Membrane</keyword>
<dbReference type="CDD" id="cd18186">
    <property type="entry name" value="BTB_POZ_ZBTB_KLHL-like"/>
    <property type="match status" value="1"/>
</dbReference>
<dbReference type="InterPro" id="IPR011333">
    <property type="entry name" value="SKP1/BTB/POZ_sf"/>
</dbReference>
<evidence type="ECO:0000313" key="5">
    <source>
        <dbReference type="Proteomes" id="UP001158576"/>
    </source>
</evidence>
<dbReference type="PROSITE" id="PS50097">
    <property type="entry name" value="BTB"/>
    <property type="match status" value="1"/>
</dbReference>
<evidence type="ECO:0000256" key="1">
    <source>
        <dbReference type="SAM" id="MobiDB-lite"/>
    </source>
</evidence>
<name>A0ABN7S073_OIKDI</name>
<dbReference type="Gene3D" id="3.30.710.10">
    <property type="entry name" value="Potassium Channel Kv1.1, Chain A"/>
    <property type="match status" value="1"/>
</dbReference>